<dbReference type="Proteomes" id="UP001254564">
    <property type="component" value="Unassembled WGS sequence"/>
</dbReference>
<proteinExistence type="predicted"/>
<keyword evidence="1" id="KW-1133">Transmembrane helix</keyword>
<evidence type="ECO:0000256" key="1">
    <source>
        <dbReference type="SAM" id="Phobius"/>
    </source>
</evidence>
<dbReference type="InterPro" id="IPR008878">
    <property type="entry name" value="Transposase_IS66_Orf2"/>
</dbReference>
<dbReference type="Pfam" id="PF05717">
    <property type="entry name" value="TnpB_IS66"/>
    <property type="match status" value="1"/>
</dbReference>
<comment type="caution">
    <text evidence="2">The sequence shown here is derived from an EMBL/GenBank/DDBJ whole genome shotgun (WGS) entry which is preliminary data.</text>
</comment>
<protein>
    <submittedName>
        <fullName evidence="2">IS66 family insertion sequence element accessory protein TnpB</fullName>
    </submittedName>
</protein>
<evidence type="ECO:0000313" key="2">
    <source>
        <dbReference type="EMBL" id="MDR5900399.1"/>
    </source>
</evidence>
<dbReference type="RefSeq" id="WP_309657275.1">
    <property type="nucleotide sequence ID" value="NZ_JARWAN010000041.1"/>
</dbReference>
<reference evidence="2 3" key="1">
    <citation type="submission" date="2023-04" db="EMBL/GenBank/DDBJ databases">
        <title>A long-awaited taxogenomic arrangement of the family Halomonadaceae.</title>
        <authorList>
            <person name="De La Haba R."/>
            <person name="Chuvochina M."/>
            <person name="Wittouck S."/>
            <person name="Arahal D.R."/>
            <person name="Sanchez-Porro C."/>
            <person name="Hugenholtz P."/>
            <person name="Ventosa A."/>
        </authorList>
    </citation>
    <scope>NUCLEOTIDE SEQUENCE [LARGE SCALE GENOMIC DNA]</scope>
    <source>
        <strain evidence="2 3">DSM 21020</strain>
    </source>
</reference>
<evidence type="ECO:0000313" key="3">
    <source>
        <dbReference type="Proteomes" id="UP001254564"/>
    </source>
</evidence>
<name>A0ABU1H852_9GAMM</name>
<accession>A0ABU1H852</accession>
<sequence length="65" mass="7506">MIRPDTRLRVYLCREPVDMRKQIDGLALLIQEGIELLFLLMVAVIHHRAVCLSVSLGIFKRAMRS</sequence>
<feature type="transmembrane region" description="Helical" evidence="1">
    <location>
        <begin position="36"/>
        <end position="59"/>
    </location>
</feature>
<dbReference type="EMBL" id="JARWAN010000041">
    <property type="protein sequence ID" value="MDR5900399.1"/>
    <property type="molecule type" value="Genomic_DNA"/>
</dbReference>
<organism evidence="2 3">
    <name type="scientific">Vreelandella vilamensis</name>
    <dbReference type="NCBI Taxonomy" id="531309"/>
    <lineage>
        <taxon>Bacteria</taxon>
        <taxon>Pseudomonadati</taxon>
        <taxon>Pseudomonadota</taxon>
        <taxon>Gammaproteobacteria</taxon>
        <taxon>Oceanospirillales</taxon>
        <taxon>Halomonadaceae</taxon>
        <taxon>Vreelandella</taxon>
    </lineage>
</organism>
<keyword evidence="1" id="KW-0472">Membrane</keyword>
<keyword evidence="3" id="KW-1185">Reference proteome</keyword>
<gene>
    <name evidence="2" type="primary">tnpB</name>
    <name evidence="2" type="ORF">QC823_15650</name>
</gene>
<keyword evidence="1" id="KW-0812">Transmembrane</keyword>